<comment type="similarity">
    <text evidence="2">Belongs to the thioredoxin family.</text>
</comment>
<evidence type="ECO:0000256" key="3">
    <source>
        <dbReference type="PIRSR" id="PIRSR001488-1"/>
    </source>
</evidence>
<dbReference type="CDD" id="cd03019">
    <property type="entry name" value="DsbA_DsbA"/>
    <property type="match status" value="1"/>
</dbReference>
<dbReference type="PATRIC" id="fig|1208918.3.peg.7"/>
<dbReference type="AlphaFoldDB" id="M1LT92"/>
<keyword evidence="6" id="KW-1185">Reference proteome</keyword>
<organism evidence="5 6">
    <name type="scientific">Candidatus Kinetoplastidibacterium crithidiae TCC036E</name>
    <dbReference type="NCBI Taxonomy" id="1208918"/>
    <lineage>
        <taxon>Bacteria</taxon>
        <taxon>Pseudomonadati</taxon>
        <taxon>Pseudomonadota</taxon>
        <taxon>Betaproteobacteria</taxon>
        <taxon>Candidatus Kinetoplastidibacterium</taxon>
    </lineage>
</organism>
<dbReference type="PIRSF" id="PIRSF001488">
    <property type="entry name" value="Tdi_protein"/>
    <property type="match status" value="1"/>
</dbReference>
<dbReference type="PANTHER" id="PTHR35891">
    <property type="entry name" value="THIOL:DISULFIDE INTERCHANGE PROTEIN DSBA"/>
    <property type="match status" value="1"/>
</dbReference>
<dbReference type="KEGG" id="kct:CDEE_0218"/>
<dbReference type="InterPro" id="IPR050824">
    <property type="entry name" value="Thiol_disulfide_DsbA"/>
</dbReference>
<dbReference type="InterPro" id="IPR013766">
    <property type="entry name" value="Thioredoxin_domain"/>
</dbReference>
<protein>
    <recommendedName>
        <fullName evidence="2">Thiol:disulfide interchange protein</fullName>
    </recommendedName>
</protein>
<keyword evidence="2" id="KW-0574">Periplasm</keyword>
<sequence length="215" mass="25555">MNRVSSFRKLAITTITVYFFYFSNVSYATKNKYEILDFKIPIAQEDSIEIIEFFSYMCKHCNEIEIYLNRWSKNIPNDVKIIKIPIATNDYTQQLQKIYFTIESINKEELNIEIFNTIKKDRFFFKKHKNLENWLLKHQISINKFNKVFNSFGIEIKMKQANNLFHFCNIKEIPIFIVGGEYLTSPTLAGNSYIDTIEEIDKLINKYRSESNTIS</sequence>
<dbReference type="Gene3D" id="3.40.30.10">
    <property type="entry name" value="Glutaredoxin"/>
    <property type="match status" value="1"/>
</dbReference>
<evidence type="ECO:0000256" key="2">
    <source>
        <dbReference type="PIRNR" id="PIRNR001488"/>
    </source>
</evidence>
<dbReference type="Pfam" id="PF00085">
    <property type="entry name" value="Thioredoxin"/>
    <property type="match status" value="1"/>
</dbReference>
<keyword evidence="2" id="KW-1015">Disulfide bond</keyword>
<accession>M1LT92</accession>
<dbReference type="InterPro" id="IPR036249">
    <property type="entry name" value="Thioredoxin-like_sf"/>
</dbReference>
<comment type="subcellular location">
    <subcellularLocation>
        <location evidence="2">Periplasm</location>
    </subcellularLocation>
</comment>
<name>M1LT92_9PROT</name>
<dbReference type="PANTHER" id="PTHR35891:SF3">
    <property type="entry name" value="THIOL:DISULFIDE INTERCHANGE PROTEIN DSBL"/>
    <property type="match status" value="1"/>
</dbReference>
<gene>
    <name evidence="5" type="ORF">CDEE_0218</name>
</gene>
<dbReference type="Proteomes" id="UP000011686">
    <property type="component" value="Chromosome"/>
</dbReference>
<dbReference type="GO" id="GO:0042597">
    <property type="term" value="C:periplasmic space"/>
    <property type="evidence" value="ECO:0007669"/>
    <property type="project" value="UniProtKB-SubCell"/>
</dbReference>
<dbReference type="InterPro" id="IPR023205">
    <property type="entry name" value="DsbA/DsbL"/>
</dbReference>
<dbReference type="eggNOG" id="COG1651">
    <property type="taxonomic scope" value="Bacteria"/>
</dbReference>
<evidence type="ECO:0000313" key="5">
    <source>
        <dbReference type="EMBL" id="AGF47311.1"/>
    </source>
</evidence>
<evidence type="ECO:0000313" key="6">
    <source>
        <dbReference type="Proteomes" id="UP000011686"/>
    </source>
</evidence>
<keyword evidence="1" id="KW-0732">Signal</keyword>
<proteinExistence type="inferred from homology"/>
<dbReference type="SUPFAM" id="SSF52833">
    <property type="entry name" value="Thioredoxin-like"/>
    <property type="match status" value="1"/>
</dbReference>
<evidence type="ECO:0000259" key="4">
    <source>
        <dbReference type="Pfam" id="PF00085"/>
    </source>
</evidence>
<dbReference type="STRING" id="1208918.CDEE_0218"/>
<feature type="disulfide bond" description="Redox-active" evidence="3">
    <location>
        <begin position="58"/>
        <end position="61"/>
    </location>
</feature>
<dbReference type="EMBL" id="CP003804">
    <property type="protein sequence ID" value="AGF47311.1"/>
    <property type="molecule type" value="Genomic_DNA"/>
</dbReference>
<feature type="domain" description="Thioredoxin" evidence="4">
    <location>
        <begin position="37"/>
        <end position="94"/>
    </location>
</feature>
<evidence type="ECO:0000256" key="1">
    <source>
        <dbReference type="ARBA" id="ARBA00022729"/>
    </source>
</evidence>
<dbReference type="RefSeq" id="WP_015389035.1">
    <property type="nucleotide sequence ID" value="NC_020283.1"/>
</dbReference>
<dbReference type="HOGENOM" id="CLU_088255_1_0_4"/>
<reference evidence="5 6" key="1">
    <citation type="journal article" date="2013" name="Genome Biol. Evol.">
        <title>Genome evolution and phylogenomic analysis of candidatus kinetoplastibacterium, the betaproteobacterial endosymbionts of strigomonas and angomonas.</title>
        <authorList>
            <person name="Alves J.M."/>
            <person name="Serrano M.G."/>
            <person name="Maia da Silva F."/>
            <person name="Voegtly L.J."/>
            <person name="Matveyev A.V."/>
            <person name="Teixeira M.M."/>
            <person name="Camargo E.P."/>
            <person name="Buck G.A."/>
        </authorList>
    </citation>
    <scope>NUCLEOTIDE SEQUENCE [LARGE SCALE GENOMIC DNA]</scope>
    <source>
        <strain evidence="5 6">TCC036E</strain>
    </source>
</reference>